<organism evidence="1 2">
    <name type="scientific">Cohnella faecalis</name>
    <dbReference type="NCBI Taxonomy" id="2315694"/>
    <lineage>
        <taxon>Bacteria</taxon>
        <taxon>Bacillati</taxon>
        <taxon>Bacillota</taxon>
        <taxon>Bacilli</taxon>
        <taxon>Bacillales</taxon>
        <taxon>Paenibacillaceae</taxon>
        <taxon>Cohnella</taxon>
    </lineage>
</organism>
<dbReference type="Proteomes" id="UP000266340">
    <property type="component" value="Unassembled WGS sequence"/>
</dbReference>
<protein>
    <submittedName>
        <fullName evidence="1">Uncharacterized protein</fullName>
    </submittedName>
</protein>
<sequence>MVTHPTATASNWIRVPRAVLLPPASFGFRLAADTLAPGYGRRLPAPIPDFHRIDDAHAGRTKKDLEDCRPQGLNINLMIIYPVVVY</sequence>
<evidence type="ECO:0000313" key="1">
    <source>
        <dbReference type="EMBL" id="RIE01877.1"/>
    </source>
</evidence>
<name>A0A398CPX2_9BACL</name>
<evidence type="ECO:0000313" key="2">
    <source>
        <dbReference type="Proteomes" id="UP000266340"/>
    </source>
</evidence>
<keyword evidence="2" id="KW-1185">Reference proteome</keyword>
<dbReference type="EMBL" id="QXJM01000039">
    <property type="protein sequence ID" value="RIE01877.1"/>
    <property type="molecule type" value="Genomic_DNA"/>
</dbReference>
<dbReference type="AlphaFoldDB" id="A0A398CPX2"/>
<gene>
    <name evidence="1" type="ORF">D3H35_13920</name>
</gene>
<accession>A0A398CPX2</accession>
<comment type="caution">
    <text evidence="1">The sequence shown here is derived from an EMBL/GenBank/DDBJ whole genome shotgun (WGS) entry which is preliminary data.</text>
</comment>
<reference evidence="1 2" key="1">
    <citation type="submission" date="2018-09" db="EMBL/GenBank/DDBJ databases">
        <title>Cohnella cavernae sp. nov., isolated from a karst cave.</title>
        <authorList>
            <person name="Zhu H."/>
        </authorList>
    </citation>
    <scope>NUCLEOTIDE SEQUENCE [LARGE SCALE GENOMIC DNA]</scope>
    <source>
        <strain evidence="1 2">K2E09-144</strain>
    </source>
</reference>
<proteinExistence type="predicted"/>